<organism evidence="2">
    <name type="scientific">marine metagenome</name>
    <dbReference type="NCBI Taxonomy" id="408172"/>
    <lineage>
        <taxon>unclassified sequences</taxon>
        <taxon>metagenomes</taxon>
        <taxon>ecological metagenomes</taxon>
    </lineage>
</organism>
<name>A0A382VLR8_9ZZZZ</name>
<dbReference type="NCBIfam" id="NF037959">
    <property type="entry name" value="MFS_SpdSyn"/>
    <property type="match status" value="1"/>
</dbReference>
<proteinExistence type="predicted"/>
<sequence>MKKNKTIPTVEDTDISDGLRKFLYFTAAVTGAGILIVEILGAKMLSPFLGTSHFVWTAQIAVTLVALSAGYYTGGWLVDQSPKLNRLYYAILGAA</sequence>
<feature type="transmembrane region" description="Helical" evidence="1">
    <location>
        <begin position="21"/>
        <end position="42"/>
    </location>
</feature>
<feature type="transmembrane region" description="Helical" evidence="1">
    <location>
        <begin position="54"/>
        <end position="78"/>
    </location>
</feature>
<feature type="non-terminal residue" evidence="2">
    <location>
        <position position="95"/>
    </location>
</feature>
<dbReference type="EMBL" id="UINC01153009">
    <property type="protein sequence ID" value="SVD47486.1"/>
    <property type="molecule type" value="Genomic_DNA"/>
</dbReference>
<evidence type="ECO:0000313" key="2">
    <source>
        <dbReference type="EMBL" id="SVD47486.1"/>
    </source>
</evidence>
<reference evidence="2" key="1">
    <citation type="submission" date="2018-05" db="EMBL/GenBank/DDBJ databases">
        <authorList>
            <person name="Lanie J.A."/>
            <person name="Ng W.-L."/>
            <person name="Kazmierczak K.M."/>
            <person name="Andrzejewski T.M."/>
            <person name="Davidsen T.M."/>
            <person name="Wayne K.J."/>
            <person name="Tettelin H."/>
            <person name="Glass J.I."/>
            <person name="Rusch D."/>
            <person name="Podicherti R."/>
            <person name="Tsui H.-C.T."/>
            <person name="Winkler M.E."/>
        </authorList>
    </citation>
    <scope>NUCLEOTIDE SEQUENCE</scope>
</reference>
<evidence type="ECO:0008006" key="3">
    <source>
        <dbReference type="Google" id="ProtNLM"/>
    </source>
</evidence>
<gene>
    <name evidence="2" type="ORF">METZ01_LOCUS400340</name>
</gene>
<keyword evidence="1" id="KW-0472">Membrane</keyword>
<protein>
    <recommendedName>
        <fullName evidence="3">Spermidine synthase</fullName>
    </recommendedName>
</protein>
<keyword evidence="1" id="KW-0812">Transmembrane</keyword>
<accession>A0A382VLR8</accession>
<keyword evidence="1" id="KW-1133">Transmembrane helix</keyword>
<evidence type="ECO:0000256" key="1">
    <source>
        <dbReference type="SAM" id="Phobius"/>
    </source>
</evidence>
<dbReference type="AlphaFoldDB" id="A0A382VLR8"/>